<dbReference type="InterPro" id="IPR046833">
    <property type="entry name" value="ABC_N"/>
</dbReference>
<dbReference type="SUPFAM" id="SSF52540">
    <property type="entry name" value="P-loop containing nucleoside triphosphate hydrolases"/>
    <property type="match status" value="1"/>
</dbReference>
<proteinExistence type="predicted"/>
<accession>A0A9D8KCQ1</accession>
<gene>
    <name evidence="4" type="ORF">JW984_01090</name>
</gene>
<comment type="caution">
    <text evidence="4">The sequence shown here is derived from an EMBL/GenBank/DDBJ whole genome shotgun (WGS) entry which is preliminary data.</text>
</comment>
<reference evidence="4" key="1">
    <citation type="journal article" date="2021" name="Environ. Microbiol.">
        <title>Genomic characterization of three novel Desulfobacterota classes expand the metabolic and phylogenetic diversity of the phylum.</title>
        <authorList>
            <person name="Murphy C.L."/>
            <person name="Biggerstaff J."/>
            <person name="Eichhorn A."/>
            <person name="Ewing E."/>
            <person name="Shahan R."/>
            <person name="Soriano D."/>
            <person name="Stewart S."/>
            <person name="VanMol K."/>
            <person name="Walker R."/>
            <person name="Walters P."/>
            <person name="Elshahed M.S."/>
            <person name="Youssef N.H."/>
        </authorList>
    </citation>
    <scope>NUCLEOTIDE SEQUENCE</scope>
    <source>
        <strain evidence="4">Zod_Metabat.24</strain>
    </source>
</reference>
<dbReference type="EMBL" id="JAFGIX010000005">
    <property type="protein sequence ID" value="MBN1571768.1"/>
    <property type="molecule type" value="Genomic_DNA"/>
</dbReference>
<dbReference type="AlphaFoldDB" id="A0A9D8KCQ1"/>
<dbReference type="Pfam" id="PF20446">
    <property type="entry name" value="ABC_N"/>
    <property type="match status" value="1"/>
</dbReference>
<dbReference type="InterPro" id="IPR027417">
    <property type="entry name" value="P-loop_NTPase"/>
</dbReference>
<feature type="domain" description="ATPase of the ABC class C-terminal" evidence="1">
    <location>
        <begin position="171"/>
        <end position="452"/>
    </location>
</feature>
<feature type="domain" description="ATPase of the ABC class N-terminal" evidence="2">
    <location>
        <begin position="5"/>
        <end position="164"/>
    </location>
</feature>
<name>A0A9D8KCQ1_9DELT</name>
<dbReference type="Proteomes" id="UP000809273">
    <property type="component" value="Unassembled WGS sequence"/>
</dbReference>
<evidence type="ECO:0000313" key="5">
    <source>
        <dbReference type="Proteomes" id="UP000809273"/>
    </source>
</evidence>
<evidence type="ECO:0000313" key="4">
    <source>
        <dbReference type="EMBL" id="MBN1571768.1"/>
    </source>
</evidence>
<dbReference type="PANTHER" id="PTHR38149">
    <property type="entry name" value="ATPASE"/>
    <property type="match status" value="1"/>
</dbReference>
<dbReference type="PANTHER" id="PTHR38149:SF1">
    <property type="entry name" value="ATPASE"/>
    <property type="match status" value="1"/>
</dbReference>
<sequence length="568" mass="62050">MKPKEQFLSTLKRIDRRGYKAYMDIKGVYDFGHFLLSVDHVQGDPFAAPSRVSVKAARAETGFDPSLFSNDIRRVAAADFLTRTFHRAILNTAKGSRGMGKSGMVSIDTPGQEVLRRNSCVITDDAVEVRFVVGLPAAGRTILGHEAVAIFFEEIPEIVKEALSAKNVGAEDFTAQVDSVEDQEHLRGLLPEMGLSAFVADGSILPRRSGVDDRPLARDAVPFKAPESLKVSATLPHRGEIHGMGIPTGVTLIVGGGFHGKSTLLTAIERGVYPHIPGDGRELVATDPKAIKIRAEDGRYIEKVNISPFITNLPMGRDTNEFATENASGSTSQAANIMEALEMGTTLLLIDEDTSATNFMIRDERMQELISKDKEPITPFVDKVGKLNTQNDVSTILVMGGSGDYFDVADTVIAMENYVPIDVSSRAKDIAKKHAASRIDEGGEKFGEITQRRPNPSCFNPSKGKREVKIDAKGLRKILYGRLDIDLSGLAQIVDTSQTRAIGNIIHIYATRYAIRGLTLREGIEMVISELEEKGLDMLLPYKVGNLAAPRIFEVAGAVNRMRTLKVR</sequence>
<organism evidence="4 5">
    <name type="scientific">Candidatus Zymogenus saltonus</name>
    <dbReference type="NCBI Taxonomy" id="2844893"/>
    <lineage>
        <taxon>Bacteria</taxon>
        <taxon>Deltaproteobacteria</taxon>
        <taxon>Candidatus Zymogenia</taxon>
        <taxon>Candidatus Zymogeniales</taxon>
        <taxon>Candidatus Zymogenaceae</taxon>
        <taxon>Candidatus Zymogenus</taxon>
    </lineage>
</organism>
<dbReference type="InterPro" id="IPR049069">
    <property type="entry name" value="MRB1590-like_C"/>
</dbReference>
<dbReference type="InterPro" id="IPR046834">
    <property type="entry name" value="ABC_ATPase_C"/>
</dbReference>
<protein>
    <submittedName>
        <fullName evidence="4">ABC-ATPase domain-containing protein</fullName>
    </submittedName>
</protein>
<evidence type="ECO:0000259" key="1">
    <source>
        <dbReference type="Pfam" id="PF09818"/>
    </source>
</evidence>
<dbReference type="Pfam" id="PF09818">
    <property type="entry name" value="ABC_ATPase"/>
    <property type="match status" value="1"/>
</dbReference>
<dbReference type="Pfam" id="PF21117">
    <property type="entry name" value="MRB1590_C"/>
    <property type="match status" value="1"/>
</dbReference>
<feature type="domain" description="MRB1590-like C-terminal" evidence="3">
    <location>
        <begin position="469"/>
        <end position="568"/>
    </location>
</feature>
<dbReference type="InterPro" id="IPR019195">
    <property type="entry name" value="ABC_ATPase_put"/>
</dbReference>
<reference evidence="4" key="2">
    <citation type="submission" date="2021-01" db="EMBL/GenBank/DDBJ databases">
        <authorList>
            <person name="Hahn C.R."/>
            <person name="Youssef N.H."/>
            <person name="Elshahed M."/>
        </authorList>
    </citation>
    <scope>NUCLEOTIDE SEQUENCE</scope>
    <source>
        <strain evidence="4">Zod_Metabat.24</strain>
    </source>
</reference>
<evidence type="ECO:0000259" key="3">
    <source>
        <dbReference type="Pfam" id="PF21117"/>
    </source>
</evidence>
<evidence type="ECO:0000259" key="2">
    <source>
        <dbReference type="Pfam" id="PF20446"/>
    </source>
</evidence>